<dbReference type="NCBIfam" id="TIGR02532">
    <property type="entry name" value="IV_pilin_GFxxxE"/>
    <property type="match status" value="1"/>
</dbReference>
<dbReference type="Pfam" id="PF07963">
    <property type="entry name" value="N_methyl"/>
    <property type="match status" value="1"/>
</dbReference>
<evidence type="ECO:0000313" key="2">
    <source>
        <dbReference type="EMBL" id="MBB6070382.1"/>
    </source>
</evidence>
<protein>
    <submittedName>
        <fullName evidence="2">Prepilin-type N-terminal cleavage/methylation domain-containing protein</fullName>
    </submittedName>
</protein>
<keyword evidence="1" id="KW-0812">Transmembrane</keyword>
<keyword evidence="1" id="KW-0472">Membrane</keyword>
<evidence type="ECO:0000256" key="1">
    <source>
        <dbReference type="SAM" id="Phobius"/>
    </source>
</evidence>
<dbReference type="RefSeq" id="WP_170035768.1">
    <property type="nucleotide sequence ID" value="NZ_JABDTL010000001.1"/>
</dbReference>
<evidence type="ECO:0000313" key="3">
    <source>
        <dbReference type="Proteomes" id="UP000582837"/>
    </source>
</evidence>
<reference evidence="2 3" key="1">
    <citation type="submission" date="2020-08" db="EMBL/GenBank/DDBJ databases">
        <title>Genomic Encyclopedia of Type Strains, Phase IV (KMG-IV): sequencing the most valuable type-strain genomes for metagenomic binning, comparative biology and taxonomic classification.</title>
        <authorList>
            <person name="Goeker M."/>
        </authorList>
    </citation>
    <scope>NUCLEOTIDE SEQUENCE [LARGE SCALE GENOMIC DNA]</scope>
    <source>
        <strain evidence="2 3">DSM 29007</strain>
    </source>
</reference>
<gene>
    <name evidence="2" type="ORF">HNQ61_002001</name>
</gene>
<dbReference type="InterPro" id="IPR012902">
    <property type="entry name" value="N_methyl_site"/>
</dbReference>
<keyword evidence="3" id="KW-1185">Reference proteome</keyword>
<proteinExistence type="predicted"/>
<name>A0A841GRV8_9BACT</name>
<keyword evidence="1" id="KW-1133">Transmembrane helix</keyword>
<dbReference type="EMBL" id="JACHIA010000004">
    <property type="protein sequence ID" value="MBB6070382.1"/>
    <property type="molecule type" value="Genomic_DNA"/>
</dbReference>
<feature type="transmembrane region" description="Helical" evidence="1">
    <location>
        <begin position="20"/>
        <end position="41"/>
    </location>
</feature>
<comment type="caution">
    <text evidence="2">The sequence shown here is derived from an EMBL/GenBank/DDBJ whole genome shotgun (WGS) entry which is preliminary data.</text>
</comment>
<accession>A0A841GRV8</accession>
<sequence>MPAEGAAARGPRAGFTIIELLVVLLVASVVGAMAWTLAQVGTSVHRRELRRADAERTRRNIETVVGGALAGAASGGFSAPNLGMVRVGTPETARGDAADTLVVLRVSGGALAVASRPCAVARPLCIALRGEAGTRLRPGDLLAVGSSRVGYRLLEVSAAGAPYAAPCGADCPPATFCALEAVPGGTVVEVLLGKHTPVRASAPSCAESYYPDGSRCTETLGSRPVAARMRSVCRSTEARAWFVDVETSDRTAALGFPAPREWVGVSGGGAPDVRAIPVDALRVFAAPEGPELALQAQRGFQGGSWAAARRVAGPIASFRVEATHAGSAAWIPGDGVDHAGLAVSPNRMAHGVPGGAQVGYRYARGYHTLVGIRVQAEVVGQDREGRRTTEPVRILQSLAPAARGGAREEP</sequence>
<dbReference type="AlphaFoldDB" id="A0A841GRV8"/>
<dbReference type="Proteomes" id="UP000582837">
    <property type="component" value="Unassembled WGS sequence"/>
</dbReference>
<organism evidence="2 3">
    <name type="scientific">Longimicrobium terrae</name>
    <dbReference type="NCBI Taxonomy" id="1639882"/>
    <lineage>
        <taxon>Bacteria</taxon>
        <taxon>Pseudomonadati</taxon>
        <taxon>Gemmatimonadota</taxon>
        <taxon>Longimicrobiia</taxon>
        <taxon>Longimicrobiales</taxon>
        <taxon>Longimicrobiaceae</taxon>
        <taxon>Longimicrobium</taxon>
    </lineage>
</organism>